<dbReference type="Proteomes" id="UP000008370">
    <property type="component" value="Unassembled WGS sequence"/>
</dbReference>
<evidence type="ECO:0008006" key="3">
    <source>
        <dbReference type="Google" id="ProtNLM"/>
    </source>
</evidence>
<dbReference type="HOGENOM" id="CLU_318874_0_0_1"/>
<dbReference type="EMBL" id="JH930477">
    <property type="protein sequence ID" value="EKM50987.1"/>
    <property type="molecule type" value="Genomic_DNA"/>
</dbReference>
<protein>
    <recommendedName>
        <fullName evidence="3">EF-hand domain-containing protein</fullName>
    </recommendedName>
</protein>
<dbReference type="GeneID" id="18908873"/>
<dbReference type="OrthoDB" id="3222020at2759"/>
<gene>
    <name evidence="1" type="ORF">PHACADRAFT_151415</name>
</gene>
<evidence type="ECO:0000313" key="2">
    <source>
        <dbReference type="Proteomes" id="UP000008370"/>
    </source>
</evidence>
<proteinExistence type="predicted"/>
<dbReference type="InParanoid" id="K5WL35"/>
<dbReference type="RefSeq" id="XP_007400150.1">
    <property type="nucleotide sequence ID" value="XM_007400088.1"/>
</dbReference>
<dbReference type="AlphaFoldDB" id="K5WL35"/>
<reference evidence="1 2" key="1">
    <citation type="journal article" date="2012" name="BMC Genomics">
        <title>Comparative genomics of the white-rot fungi, Phanerochaete carnosa and P. chrysosporium, to elucidate the genetic basis of the distinct wood types they colonize.</title>
        <authorList>
            <person name="Suzuki H."/>
            <person name="MacDonald J."/>
            <person name="Syed K."/>
            <person name="Salamov A."/>
            <person name="Hori C."/>
            <person name="Aerts A."/>
            <person name="Henrissat B."/>
            <person name="Wiebenga A."/>
            <person name="vanKuyk P.A."/>
            <person name="Barry K."/>
            <person name="Lindquist E."/>
            <person name="LaButti K."/>
            <person name="Lapidus A."/>
            <person name="Lucas S."/>
            <person name="Coutinho P."/>
            <person name="Gong Y."/>
            <person name="Samejima M."/>
            <person name="Mahadevan R."/>
            <person name="Abou-Zaid M."/>
            <person name="de Vries R.P."/>
            <person name="Igarashi K."/>
            <person name="Yadav J.S."/>
            <person name="Grigoriev I.V."/>
            <person name="Master E.R."/>
        </authorList>
    </citation>
    <scope>NUCLEOTIDE SEQUENCE [LARGE SCALE GENOMIC DNA]</scope>
    <source>
        <strain evidence="1 2">HHB-10118-sp</strain>
    </source>
</reference>
<evidence type="ECO:0000313" key="1">
    <source>
        <dbReference type="EMBL" id="EKM50987.1"/>
    </source>
</evidence>
<name>K5WL35_PHACS</name>
<keyword evidence="2" id="KW-1185">Reference proteome</keyword>
<sequence length="912" mass="103488">MPHQSSAEALTGGVEFKKIEANIKHDQNSKSSRLMSLVSSAQDKLNKANDAISKVEDVAAPWDTSRVAVADLLAPVKDIVDILDCIAEVHPAVKVVAGVVKIVIDLELTRRSNDKQIAIVYFTMSSLLLLLSDLDPVVDGDKHLETCLNAICQTINSFGNFCRVYYRQAGFVKTLRSKHYKDKLAAYAGDFSDHKKELHLLLSAQSSLTIRDVKTEVTKIVALLEAKSSEEQTADRYVHNMGGLEAVVQDDRKLEQLARVLGERFDSSMKRNLRMDLDEILRNNLDAYSSKIDIMVQRVEASIRASTSMVLYKVDISTTTVLDQVDHSTLVILNKLEDGPHNLIEDDDLRAIWRTMHGRASVDRHMFLDALYQHFQKKFATHLLNTGQKHPDAWTLHFLSRPYFRPAIGDGIDEDCSGFISHTEANEFLRAKPEELGCSNAAWIAFWAVGPYKSDVEYLRKIRVLRARLKRAPRKVLPQNLKRVKHFTSMLPRIKLIEVLDNILRPLGELEENHVEYEELDKLGRIWTELQASRIRTNLDKLKYQIKGVDYVSVVLDKQRLENCILCMIHLLLVRHMKVLKVARLRPVAVREFEDMLDTWNFVFEAFGQRLDVLAQIWRQQRLELDTQVEYYNRGLFKGWYEREKSLLQMDYVTRFNANDDDQYYASSSDDEPDIEEYGAMAYDDEPANASMRAGDEATDGGVLLYTVPPVPEDESSLISEDEPDWEPEAVRKHKAEQELRQQITDMSKRLIVMEEMLIKLLNAQQQVAQPVSPQQQGPRRMIPKQRQTISSVRKALEAARAEFISDKERAAAAGGTLDTITVYSLSHKRLGTSLSSDGNHPISDGIQVLLEALTDVAKLYPELGDLVLTAKTAYSLESHRRVNAQPLVGTWLCVVGHFALSDAYNSPYVSV</sequence>
<accession>K5WL35</accession>
<dbReference type="KEGG" id="pco:PHACADRAFT_151415"/>
<organism evidence="1 2">
    <name type="scientific">Phanerochaete carnosa (strain HHB-10118-sp)</name>
    <name type="common">White-rot fungus</name>
    <name type="synonym">Peniophora carnosa</name>
    <dbReference type="NCBI Taxonomy" id="650164"/>
    <lineage>
        <taxon>Eukaryota</taxon>
        <taxon>Fungi</taxon>
        <taxon>Dikarya</taxon>
        <taxon>Basidiomycota</taxon>
        <taxon>Agaricomycotina</taxon>
        <taxon>Agaricomycetes</taxon>
        <taxon>Polyporales</taxon>
        <taxon>Phanerochaetaceae</taxon>
        <taxon>Phanerochaete</taxon>
    </lineage>
</organism>